<reference evidence="2 3" key="1">
    <citation type="submission" date="2016-03" db="EMBL/GenBank/DDBJ databases">
        <title>Comparative genomics of Pseudogymnoascus destructans, the fungus causing white-nose syndrome of bats.</title>
        <authorList>
            <person name="Palmer J.M."/>
            <person name="Drees K.P."/>
            <person name="Foster J.T."/>
            <person name="Lindner D.L."/>
        </authorList>
    </citation>
    <scope>NUCLEOTIDE SEQUENCE [LARGE SCALE GENOMIC DNA]</scope>
    <source>
        <strain evidence="2 3">UAMH 10579</strain>
    </source>
</reference>
<dbReference type="GeneID" id="84234345"/>
<keyword evidence="1" id="KW-0472">Membrane</keyword>
<reference evidence="3" key="2">
    <citation type="journal article" date="2018" name="Nat. Commun.">
        <title>Extreme sensitivity to ultraviolet light in the fungal pathogen causing white-nose syndrome of bats.</title>
        <authorList>
            <person name="Palmer J.M."/>
            <person name="Drees K.P."/>
            <person name="Foster J.T."/>
            <person name="Lindner D.L."/>
        </authorList>
    </citation>
    <scope>NUCLEOTIDE SEQUENCE [LARGE SCALE GENOMIC DNA]</scope>
    <source>
        <strain evidence="3">UAMH 10579</strain>
    </source>
</reference>
<evidence type="ECO:0000313" key="3">
    <source>
        <dbReference type="Proteomes" id="UP000091956"/>
    </source>
</evidence>
<keyword evidence="1" id="KW-0812">Transmembrane</keyword>
<accession>A0A2P6FGX9</accession>
<dbReference type="AlphaFoldDB" id="A0A2P6FGX9"/>
<feature type="transmembrane region" description="Helical" evidence="1">
    <location>
        <begin position="55"/>
        <end position="73"/>
    </location>
</feature>
<proteinExistence type="predicted"/>
<keyword evidence="3" id="KW-1185">Reference proteome</keyword>
<gene>
    <name evidence="2" type="ORF">VE01_10797</name>
</gene>
<sequence length="185" mass="21583">METVRLKRSEEEEKLITFLTSPILVKFQKHLSKLSWPPTNQLETSGLGLIQHLHFFWISWMILCLHFFSWFVFKNFWRSDFPRRLPLGDDSTSTSTWDFILKIFGLNEDGELIKFFVSILGIVSFRRLSPTPANQPVKTFWLEMVQRLGLATQSVRTFLAEDGTAFGCSFRESLNTPYQPIKLLS</sequence>
<name>A0A2P6FGX9_9PEZI</name>
<dbReference type="Proteomes" id="UP000091956">
    <property type="component" value="Unassembled WGS sequence"/>
</dbReference>
<organism evidence="2 3">
    <name type="scientific">Pseudogymnoascus verrucosus</name>
    <dbReference type="NCBI Taxonomy" id="342668"/>
    <lineage>
        <taxon>Eukaryota</taxon>
        <taxon>Fungi</taxon>
        <taxon>Dikarya</taxon>
        <taxon>Ascomycota</taxon>
        <taxon>Pezizomycotina</taxon>
        <taxon>Leotiomycetes</taxon>
        <taxon>Thelebolales</taxon>
        <taxon>Thelebolaceae</taxon>
        <taxon>Pseudogymnoascus</taxon>
    </lineage>
</organism>
<dbReference type="EMBL" id="KV460235">
    <property type="protein sequence ID" value="PQM43901.1"/>
    <property type="molecule type" value="Genomic_DNA"/>
</dbReference>
<evidence type="ECO:0000256" key="1">
    <source>
        <dbReference type="SAM" id="Phobius"/>
    </source>
</evidence>
<protein>
    <submittedName>
        <fullName evidence="2">Uncharacterized protein</fullName>
    </submittedName>
</protein>
<keyword evidence="1" id="KW-1133">Transmembrane helix</keyword>
<dbReference type="RefSeq" id="XP_059320231.1">
    <property type="nucleotide sequence ID" value="XM_059464248.1"/>
</dbReference>
<evidence type="ECO:0000313" key="2">
    <source>
        <dbReference type="EMBL" id="PQM43901.1"/>
    </source>
</evidence>